<feature type="domain" description="DNA circulation N-terminal" evidence="1">
    <location>
        <begin position="17"/>
        <end position="100"/>
    </location>
</feature>
<sequence length="435" mass="46500">MFSLNVFAGVPSAGAMVDASFRGVRFDCLKSVDSAQRDQALHEYPYKDGADVEDLGRKARKVSLSAMFWGKDYQRRLRELVAALDAAGPGELVHPVFGSMPQAQVLDYQISHDADAPDSCTVDINWVEATPGNPFFAAGAALPQVEAISSQVDKLRQMAGEAFSKAQGVVATAKGALGRVAALRQQLTATVGQLAKMANQAVAQATDLLAYPQAFVAQAAQLVDAAANWRLDLKVDLGPLPALKTAAALPSATLADWKALRRRLENLPATVRQNIAPLAAGTSLSVWADDQRRIDAMLQLHVSTKLAAAAAGIFQSEAQKPTLTPPALEQIAGDVRGSLQATMEQWRAGMASEDAYPVVDGLRTLGLQVQQSAAALIAAKPPLLKRKVEAACNLRQLAHLWYGDSPRADELLRLNPQLSQPNHLTPGTLVYGYAR</sequence>
<evidence type="ECO:0000313" key="2">
    <source>
        <dbReference type="EMBL" id="POA99249.1"/>
    </source>
</evidence>
<proteinExistence type="predicted"/>
<dbReference type="Proteomes" id="UP000236416">
    <property type="component" value="Unassembled WGS sequence"/>
</dbReference>
<dbReference type="EMBL" id="PPTF01000023">
    <property type="protein sequence ID" value="POA99249.1"/>
    <property type="molecule type" value="Genomic_DNA"/>
</dbReference>
<dbReference type="Pfam" id="PF07157">
    <property type="entry name" value="DNA_circ_N"/>
    <property type="match status" value="1"/>
</dbReference>
<dbReference type="InterPro" id="IPR009826">
    <property type="entry name" value="DNA_circ_N"/>
</dbReference>
<name>A0A2K4MQF8_9NEIS</name>
<evidence type="ECO:0000259" key="1">
    <source>
        <dbReference type="Pfam" id="PF07157"/>
    </source>
</evidence>
<evidence type="ECO:0000313" key="3">
    <source>
        <dbReference type="Proteomes" id="UP000236416"/>
    </source>
</evidence>
<dbReference type="RefSeq" id="WP_103318856.1">
    <property type="nucleotide sequence ID" value="NZ_PPTF01000023.1"/>
</dbReference>
<dbReference type="AlphaFoldDB" id="A0A2K4MQF8"/>
<accession>A0A2K4MQF8</accession>
<protein>
    <recommendedName>
        <fullName evidence="1">DNA circulation N-terminal domain-containing protein</fullName>
    </recommendedName>
</protein>
<keyword evidence="3" id="KW-1185">Reference proteome</keyword>
<reference evidence="2 3" key="1">
    <citation type="submission" date="2018-01" db="EMBL/GenBank/DDBJ databases">
        <title>Genomic Sequence of Chromobacterium MWU13-2610 from wild cranberry bogs within the Cape Cod National Seashore.</title>
        <authorList>
            <person name="O'Hara-Hanley K."/>
            <person name="Soby S."/>
            <person name="Harrison A."/>
        </authorList>
    </citation>
    <scope>NUCLEOTIDE SEQUENCE [LARGE SCALE GENOMIC DNA]</scope>
    <source>
        <strain evidence="2 3">MWU13-2610</strain>
    </source>
</reference>
<comment type="caution">
    <text evidence="2">The sequence shown here is derived from an EMBL/GenBank/DDBJ whole genome shotgun (WGS) entry which is preliminary data.</text>
</comment>
<organism evidence="2 3">
    <name type="scientific">Chromobacterium sinusclupearum</name>
    <dbReference type="NCBI Taxonomy" id="2077146"/>
    <lineage>
        <taxon>Bacteria</taxon>
        <taxon>Pseudomonadati</taxon>
        <taxon>Pseudomonadota</taxon>
        <taxon>Betaproteobacteria</taxon>
        <taxon>Neisseriales</taxon>
        <taxon>Chromobacteriaceae</taxon>
        <taxon>Chromobacterium</taxon>
    </lineage>
</organism>
<gene>
    <name evidence="2" type="ORF">C2134_07510</name>
</gene>